<keyword evidence="3" id="KW-0833">Ubl conjugation pathway</keyword>
<evidence type="ECO:0000313" key="7">
    <source>
        <dbReference type="EMBL" id="RVU44339.1"/>
    </source>
</evidence>
<dbReference type="Gene3D" id="2.160.20.10">
    <property type="entry name" value="Single-stranded right-handed beta-helix, Pectin lyase-like"/>
    <property type="match status" value="2"/>
</dbReference>
<evidence type="ECO:0000256" key="2">
    <source>
        <dbReference type="ARBA" id="ARBA00022737"/>
    </source>
</evidence>
<accession>A0A437RC25</accession>
<comment type="caution">
    <text evidence="7">The sequence shown here is derived from an EMBL/GenBank/DDBJ whole genome shotgun (WGS) entry which is preliminary data.</text>
</comment>
<keyword evidence="2" id="KW-0677">Repeat</keyword>
<proteinExistence type="predicted"/>
<feature type="domain" description="Right handed beta helix" evidence="6">
    <location>
        <begin position="290"/>
        <end position="449"/>
    </location>
</feature>
<feature type="region of interest" description="Disordered" evidence="4">
    <location>
        <begin position="31"/>
        <end position="65"/>
    </location>
</feature>
<reference evidence="7 8" key="1">
    <citation type="submission" date="2019-01" db="EMBL/GenBank/DDBJ databases">
        <authorList>
            <person name="Chen W.-M."/>
        </authorList>
    </citation>
    <scope>NUCLEOTIDE SEQUENCE [LARGE SCALE GENOMIC DNA]</scope>
    <source>
        <strain evidence="7 8">KYPY4</strain>
    </source>
</reference>
<evidence type="ECO:0000256" key="3">
    <source>
        <dbReference type="ARBA" id="ARBA00022786"/>
    </source>
</evidence>
<comment type="pathway">
    <text evidence="1">Protein modification; protein ubiquitination.</text>
</comment>
<dbReference type="PANTHER" id="PTHR22990:SF15">
    <property type="entry name" value="F-BOX ONLY PROTEIN 10"/>
    <property type="match status" value="1"/>
</dbReference>
<name>A0A437RC25_9BURK</name>
<sequence length="585" mass="61350">MKRTPSQRRPVLILCCTAALVLAGCGGGGGGADTGQERSGIAGTPAPLAPMPAPAPAPAAPDPADAPYLRRVTVDPSHTNASDTGAGTAAQPYRSIGAALARLQPGDDIVIAAGTYREAIVVPTLTGATAPTRLRAATPRSVTVKGSVEVSGWALVSPGVYAVPWAGEEPQQVFLAGQALQQIGGTVFGGYPTTPPPDLAGLHASEGGIWPGRVPGGVAQLVPNSFTYDATGRRIVVRVSQALTSTQALEVSTLRHVFQAEAAARLTVEGLDFAHANTSTTYRQGAVKLQGQTSALRDIRVRDMDGACVQLVGNDLGLHDSVVDGCGQVGLSGRGERMVVQGNRITRANLRGFNKWWEAGGMKLIGTGDVRDAVIRNNVVVHNEGDGIWIDWKNSGNLIEANTVAYNTGFGIHYEASRTGTIRGNVVYGNGLRGIYLMESSGSTVQGNAVFGNTMEGIAVVDGTRSATDPELSPLNNRVTGNAVAWNDDQRNWVQLVLPGLRYGSVSDGNVFKSEQLGPRMAMGFPSATAPAYESLQDWRNATQQDLASVAERVALPEALRSALQARRLLDSTELPAFLRNPGQP</sequence>
<dbReference type="InterPro" id="IPR022441">
    <property type="entry name" value="Para_beta_helix_rpt-2"/>
</dbReference>
<evidence type="ECO:0000256" key="5">
    <source>
        <dbReference type="SAM" id="SignalP"/>
    </source>
</evidence>
<dbReference type="InterPro" id="IPR051550">
    <property type="entry name" value="SCF-Subunits/Alg-Epimerases"/>
</dbReference>
<protein>
    <recommendedName>
        <fullName evidence="6">Right handed beta helix domain-containing protein</fullName>
    </recommendedName>
</protein>
<dbReference type="PANTHER" id="PTHR22990">
    <property type="entry name" value="F-BOX ONLY PROTEIN"/>
    <property type="match status" value="1"/>
</dbReference>
<evidence type="ECO:0000256" key="4">
    <source>
        <dbReference type="SAM" id="MobiDB-lite"/>
    </source>
</evidence>
<evidence type="ECO:0000313" key="8">
    <source>
        <dbReference type="Proteomes" id="UP000285575"/>
    </source>
</evidence>
<dbReference type="NCBIfam" id="TIGR03804">
    <property type="entry name" value="para_beta_helix"/>
    <property type="match status" value="3"/>
</dbReference>
<dbReference type="Proteomes" id="UP000285575">
    <property type="component" value="Unassembled WGS sequence"/>
</dbReference>
<feature type="signal peptide" evidence="5">
    <location>
        <begin position="1"/>
        <end position="23"/>
    </location>
</feature>
<dbReference type="AlphaFoldDB" id="A0A437RC25"/>
<organism evidence="7 8">
    <name type="scientific">Rubrivivax rivuli</name>
    <dbReference type="NCBI Taxonomy" id="1862385"/>
    <lineage>
        <taxon>Bacteria</taxon>
        <taxon>Pseudomonadati</taxon>
        <taxon>Pseudomonadota</taxon>
        <taxon>Betaproteobacteria</taxon>
        <taxon>Burkholderiales</taxon>
        <taxon>Sphaerotilaceae</taxon>
        <taxon>Rubrivivax</taxon>
    </lineage>
</organism>
<dbReference type="InterPro" id="IPR006626">
    <property type="entry name" value="PbH1"/>
</dbReference>
<feature type="chain" id="PRO_5019213934" description="Right handed beta helix domain-containing protein" evidence="5">
    <location>
        <begin position="24"/>
        <end position="585"/>
    </location>
</feature>
<dbReference type="InterPro" id="IPR011050">
    <property type="entry name" value="Pectin_lyase_fold/virulence"/>
</dbReference>
<keyword evidence="5" id="KW-0732">Signal</keyword>
<feature type="compositionally biased region" description="Pro residues" evidence="4">
    <location>
        <begin position="47"/>
        <end position="61"/>
    </location>
</feature>
<gene>
    <name evidence="7" type="ORF">EOE66_16805</name>
</gene>
<dbReference type="PROSITE" id="PS51257">
    <property type="entry name" value="PROKAR_LIPOPROTEIN"/>
    <property type="match status" value="1"/>
</dbReference>
<evidence type="ECO:0000256" key="1">
    <source>
        <dbReference type="ARBA" id="ARBA00004906"/>
    </source>
</evidence>
<dbReference type="InterPro" id="IPR012334">
    <property type="entry name" value="Pectin_lyas_fold"/>
</dbReference>
<keyword evidence="8" id="KW-1185">Reference proteome</keyword>
<evidence type="ECO:0000259" key="6">
    <source>
        <dbReference type="Pfam" id="PF13229"/>
    </source>
</evidence>
<dbReference type="SMART" id="SM00710">
    <property type="entry name" value="PbH1"/>
    <property type="match status" value="5"/>
</dbReference>
<dbReference type="Pfam" id="PF13229">
    <property type="entry name" value="Beta_helix"/>
    <property type="match status" value="1"/>
</dbReference>
<dbReference type="SUPFAM" id="SSF51126">
    <property type="entry name" value="Pectin lyase-like"/>
    <property type="match status" value="1"/>
</dbReference>
<dbReference type="InterPro" id="IPR039448">
    <property type="entry name" value="Beta_helix"/>
</dbReference>
<dbReference type="EMBL" id="SACR01000005">
    <property type="protein sequence ID" value="RVU44339.1"/>
    <property type="molecule type" value="Genomic_DNA"/>
</dbReference>
<dbReference type="RefSeq" id="WP_128229887.1">
    <property type="nucleotide sequence ID" value="NZ_SACR01000005.1"/>
</dbReference>
<dbReference type="OrthoDB" id="6091599at2"/>